<evidence type="ECO:0000256" key="12">
    <source>
        <dbReference type="ARBA" id="ARBA00023136"/>
    </source>
</evidence>
<keyword evidence="6" id="KW-0479">Metal-binding</keyword>
<dbReference type="GO" id="GO:0046872">
    <property type="term" value="F:metal ion binding"/>
    <property type="evidence" value="ECO:0007669"/>
    <property type="project" value="UniProtKB-KW"/>
</dbReference>
<evidence type="ECO:0000256" key="7">
    <source>
        <dbReference type="ARBA" id="ARBA00022801"/>
    </source>
</evidence>
<dbReference type="EMBL" id="HBGN01023863">
    <property type="protein sequence ID" value="CAD9338426.1"/>
    <property type="molecule type" value="Transcribed_RNA"/>
</dbReference>
<dbReference type="Gene3D" id="3.40.50.1820">
    <property type="entry name" value="alpha/beta hydrolase"/>
    <property type="match status" value="1"/>
</dbReference>
<feature type="domain" description="Fungal lipase-type" evidence="17">
    <location>
        <begin position="499"/>
        <end position="655"/>
    </location>
</feature>
<feature type="region of interest" description="Disordered" evidence="15">
    <location>
        <begin position="70"/>
        <end position="123"/>
    </location>
</feature>
<dbReference type="GO" id="GO:0005886">
    <property type="term" value="C:plasma membrane"/>
    <property type="evidence" value="ECO:0007669"/>
    <property type="project" value="UniProtKB-SubCell"/>
</dbReference>
<evidence type="ECO:0000259" key="17">
    <source>
        <dbReference type="Pfam" id="PF01764"/>
    </source>
</evidence>
<evidence type="ECO:0000256" key="14">
    <source>
        <dbReference type="ARBA" id="ARBA00026104"/>
    </source>
</evidence>
<comment type="cofactor">
    <cofactor evidence="1">
        <name>Ca(2+)</name>
        <dbReference type="ChEBI" id="CHEBI:29108"/>
    </cofactor>
</comment>
<evidence type="ECO:0000256" key="11">
    <source>
        <dbReference type="ARBA" id="ARBA00023098"/>
    </source>
</evidence>
<dbReference type="InterPro" id="IPR029058">
    <property type="entry name" value="AB_hydrolase_fold"/>
</dbReference>
<feature type="region of interest" description="Disordered" evidence="15">
    <location>
        <begin position="204"/>
        <end position="243"/>
    </location>
</feature>
<feature type="compositionally biased region" description="Acidic residues" evidence="15">
    <location>
        <begin position="212"/>
        <end position="223"/>
    </location>
</feature>
<keyword evidence="8" id="KW-0106">Calcium</keyword>
<dbReference type="PANTHER" id="PTHR45792">
    <property type="entry name" value="DIACYLGLYCEROL LIPASE HOMOLOG-RELATED"/>
    <property type="match status" value="1"/>
</dbReference>
<organism evidence="18">
    <name type="scientific">Ditylum brightwellii</name>
    <dbReference type="NCBI Taxonomy" id="49249"/>
    <lineage>
        <taxon>Eukaryota</taxon>
        <taxon>Sar</taxon>
        <taxon>Stramenopiles</taxon>
        <taxon>Ochrophyta</taxon>
        <taxon>Bacillariophyta</taxon>
        <taxon>Mediophyceae</taxon>
        <taxon>Lithodesmiophycidae</taxon>
        <taxon>Lithodesmiales</taxon>
        <taxon>Lithodesmiaceae</taxon>
        <taxon>Ditylum</taxon>
    </lineage>
</organism>
<name>A0A7S1ZGL3_9STRA</name>
<dbReference type="GO" id="GO:0016042">
    <property type="term" value="P:lipid catabolic process"/>
    <property type="evidence" value="ECO:0007669"/>
    <property type="project" value="UniProtKB-KW"/>
</dbReference>
<evidence type="ECO:0000256" key="10">
    <source>
        <dbReference type="ARBA" id="ARBA00022989"/>
    </source>
</evidence>
<proteinExistence type="predicted"/>
<evidence type="ECO:0000256" key="16">
    <source>
        <dbReference type="SAM" id="Phobius"/>
    </source>
</evidence>
<evidence type="ECO:0000256" key="2">
    <source>
        <dbReference type="ARBA" id="ARBA00004651"/>
    </source>
</evidence>
<protein>
    <recommendedName>
        <fullName evidence="14">sn-1-specific diacylglycerol lipase</fullName>
        <ecNumber evidence="14">3.1.1.116</ecNumber>
    </recommendedName>
</protein>
<evidence type="ECO:0000256" key="9">
    <source>
        <dbReference type="ARBA" id="ARBA00022963"/>
    </source>
</evidence>
<evidence type="ECO:0000256" key="4">
    <source>
        <dbReference type="ARBA" id="ARBA00022553"/>
    </source>
</evidence>
<dbReference type="InterPro" id="IPR052214">
    <property type="entry name" value="DAG_Lipase-Related"/>
</dbReference>
<keyword evidence="5 16" id="KW-0812">Transmembrane</keyword>
<dbReference type="PANTHER" id="PTHR45792:SF8">
    <property type="entry name" value="DIACYLGLYCEROL LIPASE-ALPHA"/>
    <property type="match status" value="1"/>
</dbReference>
<dbReference type="SUPFAM" id="SSF53474">
    <property type="entry name" value="alpha/beta-Hydrolases"/>
    <property type="match status" value="1"/>
</dbReference>
<gene>
    <name evidence="18" type="ORF">DBRI1063_LOCUS15265</name>
</gene>
<feature type="transmembrane region" description="Helical" evidence="16">
    <location>
        <begin position="20"/>
        <end position="38"/>
    </location>
</feature>
<evidence type="ECO:0000256" key="5">
    <source>
        <dbReference type="ARBA" id="ARBA00022692"/>
    </source>
</evidence>
<evidence type="ECO:0000256" key="3">
    <source>
        <dbReference type="ARBA" id="ARBA00022475"/>
    </source>
</evidence>
<evidence type="ECO:0000256" key="6">
    <source>
        <dbReference type="ARBA" id="ARBA00022723"/>
    </source>
</evidence>
<keyword evidence="10 16" id="KW-1133">Transmembrane helix</keyword>
<evidence type="ECO:0000256" key="15">
    <source>
        <dbReference type="SAM" id="MobiDB-lite"/>
    </source>
</evidence>
<sequence>MTCYPRRRRRMKKQTTLHPFQIPTTTSWLLLLLLIIVLTRNDNHISHHHPLSLSNKLFATIAVAATSDNNPQQWSSIHQRNFSPSSSSSSSLDSSTIVTNPSSFSSLEEEEEAATDDSDLSSSSSLFQKLENNDSSFWQDDDDDDYTYKNEKTTQYQKHSIKKIVKPLFTSLLSSSSLTSLLSPSLSKTTMAISIGVTFRNYKRHSKHQEKDVDDESDGAIDEVSEKHEEEDGGGGESKQKKKWNIQITANHESENSGKKIKRYKEGKGEIEDLNDSEYEYEDEYDVMDEELDDLTPLLTSFLKKRGEDLLNTVVSKVCSEETHQALKTIQKILRQFSDHGVVDVFSMHSTKDILLSTLALSRLQYCYTYTNKHYTTAEKESIPESIFSSISSWVDSHNGDGYDDIENEINGGTPLPRAAIDKDLLSDIAHYAVFANAAYGWKGGLALTGKVHIGDLNSLLTKTGIDEKDVIAAQWHSKTHRPAFFLVRDLQRKKLVLSIRGTLSARDILTDLCCTADDFCTDDGASDDEEDDNAESVNGAAEGLVNAAAEALQNKFRHKNKAYRAHHGMLESARGVAKMTRKFIASELAAHPDFSVVIVGHSLGGGTAAVLGAMWQDTFPGLAVYAYGCPCVGPLNASPTTNNAIISIVGEGDPFSCLSLGHLADISVAVSQLCRHQKLRDEILKRSGGRVEDMREEDLFYCYDAMEALRKHMNKEKFFPPGRILYMGGALFGDSKKVTLKEVSADFFRDLKLHPRMLDLSRHAPIRYESALQKLWLEMERDEEVTS</sequence>
<evidence type="ECO:0000256" key="1">
    <source>
        <dbReference type="ARBA" id="ARBA00001913"/>
    </source>
</evidence>
<dbReference type="EC" id="3.1.1.116" evidence="14"/>
<keyword evidence="4" id="KW-0597">Phosphoprotein</keyword>
<accession>A0A7S1ZGL3</accession>
<dbReference type="Pfam" id="PF01764">
    <property type="entry name" value="Lipase_3"/>
    <property type="match status" value="1"/>
</dbReference>
<evidence type="ECO:0000313" key="18">
    <source>
        <dbReference type="EMBL" id="CAD9338426.1"/>
    </source>
</evidence>
<dbReference type="CDD" id="cd00519">
    <property type="entry name" value="Lipase_3"/>
    <property type="match status" value="1"/>
</dbReference>
<keyword evidence="12 16" id="KW-0472">Membrane</keyword>
<dbReference type="AlphaFoldDB" id="A0A7S1ZGL3"/>
<comment type="subcellular location">
    <subcellularLocation>
        <location evidence="2">Cell membrane</location>
        <topology evidence="2">Multi-pass membrane protein</topology>
    </subcellularLocation>
</comment>
<keyword evidence="9" id="KW-0442">Lipid degradation</keyword>
<evidence type="ECO:0000256" key="8">
    <source>
        <dbReference type="ARBA" id="ARBA00022837"/>
    </source>
</evidence>
<feature type="compositionally biased region" description="Low complexity" evidence="15">
    <location>
        <begin position="83"/>
        <end position="95"/>
    </location>
</feature>
<evidence type="ECO:0000256" key="13">
    <source>
        <dbReference type="ARBA" id="ARBA00024531"/>
    </source>
</evidence>
<keyword evidence="7" id="KW-0378">Hydrolase</keyword>
<feature type="compositionally biased region" description="Acidic residues" evidence="15">
    <location>
        <begin position="107"/>
        <end position="119"/>
    </location>
</feature>
<feature type="compositionally biased region" description="Polar residues" evidence="15">
    <location>
        <begin position="70"/>
        <end position="82"/>
    </location>
</feature>
<keyword evidence="11" id="KW-0443">Lipid metabolism</keyword>
<reference evidence="18" key="1">
    <citation type="submission" date="2021-01" db="EMBL/GenBank/DDBJ databases">
        <authorList>
            <person name="Corre E."/>
            <person name="Pelletier E."/>
            <person name="Niang G."/>
            <person name="Scheremetjew M."/>
            <person name="Finn R."/>
            <person name="Kale V."/>
            <person name="Holt S."/>
            <person name="Cochrane G."/>
            <person name="Meng A."/>
            <person name="Brown T."/>
            <person name="Cohen L."/>
        </authorList>
    </citation>
    <scope>NUCLEOTIDE SEQUENCE</scope>
    <source>
        <strain evidence="18">Pop2</strain>
    </source>
</reference>
<comment type="catalytic activity">
    <reaction evidence="13">
        <text>a 1,2-diacyl-sn-glycerol + H2O = a 2-acylglycerol + a fatty acid + H(+)</text>
        <dbReference type="Rhea" id="RHEA:33275"/>
        <dbReference type="ChEBI" id="CHEBI:15377"/>
        <dbReference type="ChEBI" id="CHEBI:15378"/>
        <dbReference type="ChEBI" id="CHEBI:17389"/>
        <dbReference type="ChEBI" id="CHEBI:17815"/>
        <dbReference type="ChEBI" id="CHEBI:28868"/>
        <dbReference type="EC" id="3.1.1.116"/>
    </reaction>
    <physiologicalReaction direction="left-to-right" evidence="13">
        <dbReference type="Rhea" id="RHEA:33276"/>
    </physiologicalReaction>
</comment>
<dbReference type="InterPro" id="IPR002921">
    <property type="entry name" value="Fungal_lipase-type"/>
</dbReference>
<keyword evidence="3" id="KW-1003">Cell membrane</keyword>
<dbReference type="GO" id="GO:0016298">
    <property type="term" value="F:lipase activity"/>
    <property type="evidence" value="ECO:0007669"/>
    <property type="project" value="TreeGrafter"/>
</dbReference>